<keyword evidence="4" id="KW-0325">Glycoprotein</keyword>
<feature type="non-terminal residue" evidence="5">
    <location>
        <position position="108"/>
    </location>
</feature>
<dbReference type="GO" id="GO:0016020">
    <property type="term" value="C:membrane"/>
    <property type="evidence" value="ECO:0007669"/>
    <property type="project" value="UniProtKB-SubCell"/>
</dbReference>
<protein>
    <recommendedName>
        <fullName evidence="7">Integrin alpha-2 domain-containing protein</fullName>
    </recommendedName>
</protein>
<evidence type="ECO:0008006" key="7">
    <source>
        <dbReference type="Google" id="ProtNLM"/>
    </source>
</evidence>
<dbReference type="Proteomes" id="UP000288216">
    <property type="component" value="Unassembled WGS sequence"/>
</dbReference>
<keyword evidence="3" id="KW-0472">Membrane</keyword>
<comment type="caution">
    <text evidence="5">The sequence shown here is derived from an EMBL/GenBank/DDBJ whole genome shotgun (WGS) entry which is preliminary data.</text>
</comment>
<sequence>LGDIKCTDQTTTSSLSFLNCDISHPVFKRTTPATFSISWDLGMASFKEEFATVSINVSNKNGVGDAIHATKHIPVRHGLNVFLKAENQITKVDIRSDDVDETVKFHFQ</sequence>
<dbReference type="OrthoDB" id="5317514at2759"/>
<feature type="non-terminal residue" evidence="5">
    <location>
        <position position="1"/>
    </location>
</feature>
<comment type="subcellular location">
    <subcellularLocation>
        <location evidence="1">Membrane</location>
        <topology evidence="1">Single-pass type I membrane protein</topology>
    </subcellularLocation>
</comment>
<dbReference type="EMBL" id="BFAA01020019">
    <property type="protein sequence ID" value="GCB81151.1"/>
    <property type="molecule type" value="Genomic_DNA"/>
</dbReference>
<dbReference type="InterPro" id="IPR032695">
    <property type="entry name" value="Integrin_dom_sf"/>
</dbReference>
<dbReference type="AlphaFoldDB" id="A0A401Q713"/>
<evidence type="ECO:0000256" key="4">
    <source>
        <dbReference type="ARBA" id="ARBA00023180"/>
    </source>
</evidence>
<keyword evidence="6" id="KW-1185">Reference proteome</keyword>
<dbReference type="STRING" id="75743.A0A401Q713"/>
<dbReference type="SUPFAM" id="SSF69179">
    <property type="entry name" value="Integrin domains"/>
    <property type="match status" value="1"/>
</dbReference>
<reference evidence="5 6" key="1">
    <citation type="journal article" date="2018" name="Nat. Ecol. Evol.">
        <title>Shark genomes provide insights into elasmobranch evolution and the origin of vertebrates.</title>
        <authorList>
            <person name="Hara Y"/>
            <person name="Yamaguchi K"/>
            <person name="Onimaru K"/>
            <person name="Kadota M"/>
            <person name="Koyanagi M"/>
            <person name="Keeley SD"/>
            <person name="Tatsumi K"/>
            <person name="Tanaka K"/>
            <person name="Motone F"/>
            <person name="Kageyama Y"/>
            <person name="Nozu R"/>
            <person name="Adachi N"/>
            <person name="Nishimura O"/>
            <person name="Nakagawa R"/>
            <person name="Tanegashima C"/>
            <person name="Kiyatake I"/>
            <person name="Matsumoto R"/>
            <person name="Murakumo K"/>
            <person name="Nishida K"/>
            <person name="Terakita A"/>
            <person name="Kuratani S"/>
            <person name="Sato K"/>
            <person name="Hyodo S Kuraku.S."/>
        </authorList>
    </citation>
    <scope>NUCLEOTIDE SEQUENCE [LARGE SCALE GENOMIC DNA]</scope>
</reference>
<accession>A0A401Q713</accession>
<evidence type="ECO:0000256" key="1">
    <source>
        <dbReference type="ARBA" id="ARBA00004479"/>
    </source>
</evidence>
<dbReference type="Gene3D" id="2.60.40.1510">
    <property type="entry name" value="ntegrin, alpha v. Chain A, domain 3"/>
    <property type="match status" value="1"/>
</dbReference>
<evidence type="ECO:0000313" key="6">
    <source>
        <dbReference type="Proteomes" id="UP000288216"/>
    </source>
</evidence>
<proteinExistence type="predicted"/>
<evidence type="ECO:0000256" key="2">
    <source>
        <dbReference type="ARBA" id="ARBA00023037"/>
    </source>
</evidence>
<evidence type="ECO:0000256" key="3">
    <source>
        <dbReference type="ARBA" id="ARBA00023136"/>
    </source>
</evidence>
<name>A0A401Q713_SCYTO</name>
<keyword evidence="2" id="KW-0401">Integrin</keyword>
<gene>
    <name evidence="5" type="ORF">scyTo_0021788</name>
</gene>
<evidence type="ECO:0000313" key="5">
    <source>
        <dbReference type="EMBL" id="GCB81151.1"/>
    </source>
</evidence>
<dbReference type="GO" id="GO:0007229">
    <property type="term" value="P:integrin-mediated signaling pathway"/>
    <property type="evidence" value="ECO:0007669"/>
    <property type="project" value="UniProtKB-KW"/>
</dbReference>
<organism evidence="5 6">
    <name type="scientific">Scyliorhinus torazame</name>
    <name type="common">Cloudy catshark</name>
    <name type="synonym">Catulus torazame</name>
    <dbReference type="NCBI Taxonomy" id="75743"/>
    <lineage>
        <taxon>Eukaryota</taxon>
        <taxon>Metazoa</taxon>
        <taxon>Chordata</taxon>
        <taxon>Craniata</taxon>
        <taxon>Vertebrata</taxon>
        <taxon>Chondrichthyes</taxon>
        <taxon>Elasmobranchii</taxon>
        <taxon>Galeomorphii</taxon>
        <taxon>Galeoidea</taxon>
        <taxon>Carcharhiniformes</taxon>
        <taxon>Scyliorhinidae</taxon>
        <taxon>Scyliorhinus</taxon>
    </lineage>
</organism>